<comment type="caution">
    <text evidence="1">The sequence shown here is derived from an EMBL/GenBank/DDBJ whole genome shotgun (WGS) entry which is preliminary data.</text>
</comment>
<dbReference type="Proteomes" id="UP000051373">
    <property type="component" value="Unassembled WGS sequence"/>
</dbReference>
<evidence type="ECO:0000313" key="2">
    <source>
        <dbReference type="Proteomes" id="UP000051373"/>
    </source>
</evidence>
<dbReference type="Pfam" id="PF20244">
    <property type="entry name" value="DUF6599"/>
    <property type="match status" value="1"/>
</dbReference>
<proteinExistence type="predicted"/>
<evidence type="ECO:0000313" key="1">
    <source>
        <dbReference type="EMBL" id="KPK62372.1"/>
    </source>
</evidence>
<dbReference type="EMBL" id="LJUJ01000040">
    <property type="protein sequence ID" value="KPK62372.1"/>
    <property type="molecule type" value="Genomic_DNA"/>
</dbReference>
<dbReference type="STRING" id="1703779.AMJ83_11115"/>
<protein>
    <submittedName>
        <fullName evidence="1">Uncharacterized protein</fullName>
    </submittedName>
</protein>
<dbReference type="AlphaFoldDB" id="A0A0S8FQZ8"/>
<name>A0A0S8FQZ8_UNCW3</name>
<gene>
    <name evidence="1" type="ORF">AMJ83_11115</name>
</gene>
<dbReference type="InterPro" id="IPR046534">
    <property type="entry name" value="DUF6599"/>
</dbReference>
<sequence length="316" mass="36130">MTIVTRQEEFSAFGFLFIYVVFNLLSANGEITAAKSIDLISNIKKIDGFLELAPLQVYSGGDLIDYINGGAELYFAYNFKEACVKQFRNELGSTLTVEIYEMDKSENAYGVYSFDTYGESVGIGQDATYGNGLLRFWKGRFFIRIFASDDSDNMRDELLVLGGKISDKIQNESIRPLILSRVPKDNIVPGSLHYFHKNVCLNNFYYVSDENILKLGNETEAVTYEYQTTDQIMRVVLIQYPTPEQAKDAFFAFNEDYFRDTSIEKSERFNISDHIEEVEEAKHTCIRLCKSYVIVVFEAGNENSCKELLDLQTEKL</sequence>
<accession>A0A0S8FQZ8</accession>
<organism evidence="1 2">
    <name type="scientific">candidate division WOR_3 bacterium SM23_42</name>
    <dbReference type="NCBI Taxonomy" id="1703779"/>
    <lineage>
        <taxon>Bacteria</taxon>
        <taxon>Bacteria division WOR-3</taxon>
    </lineage>
</organism>
<reference evidence="1 2" key="1">
    <citation type="journal article" date="2015" name="Microbiome">
        <title>Genomic resolution of linkages in carbon, nitrogen, and sulfur cycling among widespread estuary sediment bacteria.</title>
        <authorList>
            <person name="Baker B.J."/>
            <person name="Lazar C.S."/>
            <person name="Teske A.P."/>
            <person name="Dick G.J."/>
        </authorList>
    </citation>
    <scope>NUCLEOTIDE SEQUENCE [LARGE SCALE GENOMIC DNA]</scope>
    <source>
        <strain evidence="1">SM23_42</strain>
    </source>
</reference>